<reference evidence="10" key="1">
    <citation type="submission" date="2021-10" db="EMBL/GenBank/DDBJ databases">
        <title>Tropical sea cucumber genome reveals ecological adaptation and Cuvierian tubules defense mechanism.</title>
        <authorList>
            <person name="Chen T."/>
        </authorList>
    </citation>
    <scope>NUCLEOTIDE SEQUENCE</scope>
    <source>
        <strain evidence="10">Nanhai2018</strain>
        <tissue evidence="10">Muscle</tissue>
    </source>
</reference>
<dbReference type="Pfam" id="PF23014">
    <property type="entry name" value="PH_Tiam1"/>
    <property type="match status" value="1"/>
</dbReference>
<keyword evidence="3" id="KW-0175">Coiled coil</keyword>
<evidence type="ECO:0000313" key="11">
    <source>
        <dbReference type="Proteomes" id="UP001152320"/>
    </source>
</evidence>
<feature type="domain" description="DH" evidence="6">
    <location>
        <begin position="1170"/>
        <end position="1364"/>
    </location>
</feature>
<protein>
    <submittedName>
        <fullName evidence="10">Protein still life, isoforms C/SIF type 2</fullName>
    </submittedName>
</protein>
<dbReference type="CDD" id="cd00160">
    <property type="entry name" value="RhoGEF"/>
    <property type="match status" value="1"/>
</dbReference>
<dbReference type="PANTHER" id="PTHR46001">
    <property type="entry name" value="TIAM (MAMMALIAN TUMOR INVASION AND METASTASIS FACTOR) HOMOLOG"/>
    <property type="match status" value="1"/>
</dbReference>
<dbReference type="CDD" id="cd00136">
    <property type="entry name" value="PDZ_canonical"/>
    <property type="match status" value="1"/>
</dbReference>
<dbReference type="SMART" id="SM00325">
    <property type="entry name" value="RhoGEF"/>
    <property type="match status" value="1"/>
</dbReference>
<dbReference type="InterPro" id="IPR001849">
    <property type="entry name" value="PH_domain"/>
</dbReference>
<dbReference type="InterPro" id="IPR040655">
    <property type="entry name" value="TIAM1_CC-Ex"/>
</dbReference>
<evidence type="ECO:0000256" key="2">
    <source>
        <dbReference type="ARBA" id="ARBA00022737"/>
    </source>
</evidence>
<feature type="domain" description="PDZ" evidence="7">
    <location>
        <begin position="951"/>
        <end position="1030"/>
    </location>
</feature>
<dbReference type="PROSITE" id="PS50010">
    <property type="entry name" value="DH_2"/>
    <property type="match status" value="1"/>
</dbReference>
<evidence type="ECO:0000256" key="4">
    <source>
        <dbReference type="SAM" id="MobiDB-lite"/>
    </source>
</evidence>
<feature type="compositionally biased region" description="Basic and acidic residues" evidence="4">
    <location>
        <begin position="1594"/>
        <end position="1603"/>
    </location>
</feature>
<dbReference type="OrthoDB" id="8059989at2759"/>
<evidence type="ECO:0000259" key="5">
    <source>
        <dbReference type="PROSITE" id="PS50003"/>
    </source>
</evidence>
<feature type="compositionally biased region" description="Polar residues" evidence="4">
    <location>
        <begin position="436"/>
        <end position="447"/>
    </location>
</feature>
<dbReference type="SMART" id="SM00233">
    <property type="entry name" value="PH"/>
    <property type="match status" value="2"/>
</dbReference>
<feature type="domain" description="PH" evidence="5">
    <location>
        <begin position="547"/>
        <end position="659"/>
    </location>
</feature>
<keyword evidence="1" id="KW-0344">Guanine-nucleotide releasing factor</keyword>
<dbReference type="InterPro" id="IPR011993">
    <property type="entry name" value="PH-like_dom_sf"/>
</dbReference>
<sequence>MASLGERTGPQEVMTEDLPTGTISVCRWYPVFSMSFRAQVFTLSVNGDLYMWDTITDGATQIVLICEEEKPRHVFRVTTFDTELQGFIQGYIIVPGTYLTKRTNNFVQWKDPEQGIVWGLQFLLTDELEKFVELCTPLKNNEEPQQKSKSLQSLLNIELPSGLQISEGRLTPISRSTTMVNGTQDDSAVSNTGKFPNLVSPEKKSESSAIAGGVRKVIANRKQQRKLKYATYSGKNREALRESYYDNVDMADAKSEDYDDSTLKASKSKKRSKQGSIPDLDATNGNRVEDNADLVRQLSRSPGKGSYLPPSGGDSKASDGVLKSAQFVEANAQNFNTASNVPSSPAKDGKGEKKHGIRSRIKTESQSFFGRGNKNKAKTTKVKRSTSFSEKFFTKVNRENNNKNSLDEAQRVLEETNSLLQAYEVHLQMQNLDETIDNGFQTPGDNQSEVSKSSSGTVSDLPKWKKRLSGGFGSESECSSSGHHGDGSTLTSSETMSKGEQESLQDFFVYHDEDDLNDDDEDGDGEADTNSLSSHHTHASMFQQKGAIRKAGWLHVKSMLVQRKKRVERPGKRSWKKYWVCLKGTMLLFHGEVDKATDENSEPRHILVVENGLAQAVPEHPKRENIFCLSTAFGDSYLLQAPNQIELENWTIAIHSACSSAFTRQHGKEETLRLLRLEAQKLEEQIELETKTKKMAELQLSTVSDHKNRQAIASQIHQWDQNLESLHLELYRLRCYSSSLQATELPNPKTLLACVSKTTKATLSRLGYFNVSSFHALVCARNPMGLEGRFSKPKSKKQNGLFGTLKRNKKKLSAQLSIDKNRNTEEQVDGGEEVERIMDTPEPYAVSFSMDEPDLESQEESSTSEHSVDCMAVKVALPENQSSMVTLKPEMTVQDLLVQCCMNRQMDVNNYYVRFKLAMKAGAHFVIPDKSAILEKEKFDEIEVCPKSIHHIELCKFTDEMDFGFSVEAELMQDCEEDDQLCVFVSHVEKGALAYLHDLQVGDELLVINGRVVCDLDMLFIENLLRTASSVTLTIRSCRSVFAQTQAMVDTNSFIDQMTCPPPPSQARLTDDALGNLIIPAPVSFDEMPTISPEGTPVKSPSKAEGNNNQTTETTPVRPDSVDITALMKNAEKITELCRTYSSEDERRMSAAVDGVNAAELTEDQQAANKLRKVIYELLETERAYVKDIECLLSRYLEPLQEEAFLSADEVDALFGNVKEIIKFQTTFLKCLEDAASVGGTLEQLTSPPEFKRVIFSLGGCFLYYMDHFKLYSSFCACHSRSQKILDPNRGNAALMEFLSARNPKQQHSASLASYLIKPIQRVLKYPLLLQEIISNLDKDSNEQDHISEALRGMESVAEHINDMMRVHEEFGDIFDALVAEQYHVKKEVPHLAMDDLLYYSHVTWLNASDDLGKVKKGREPRVLLFVFRMAMVIVYKEAVKRKSRATKMITGSEEVIRFKWMIPVSMLQVKDTSISESTEFQGMFELVHLKDEGKPEKIFQLSCSSQKIRADFVKTIRQVTREFLRGKASGGTNKYSYLRSKSYVGYGGKRLEALGRNKRTLRKNLSSSVSSGRSEASSLGSEERSSESGSLQDKSDIDRCDTDSVSTGKESTDGLEGDKIFYRRQISLELNSNSNNSISEKSSDSDDVKSSTLTHENVSRKNGQGELQEENDSYKRPSLKAISQRWEEEKVLPQESDSVFQ</sequence>
<evidence type="ECO:0000259" key="6">
    <source>
        <dbReference type="PROSITE" id="PS50010"/>
    </source>
</evidence>
<dbReference type="SUPFAM" id="SSF50729">
    <property type="entry name" value="PH domain-like"/>
    <property type="match status" value="3"/>
</dbReference>
<feature type="domain" description="RBD" evidence="9">
    <location>
        <begin position="871"/>
        <end position="942"/>
    </location>
</feature>
<keyword evidence="11" id="KW-1185">Reference proteome</keyword>
<feature type="region of interest" description="Disordered" evidence="4">
    <location>
        <begin position="513"/>
        <end position="540"/>
    </location>
</feature>
<name>A0A9Q1GXR3_HOLLE</name>
<dbReference type="Gene3D" id="2.30.42.10">
    <property type="match status" value="1"/>
</dbReference>
<dbReference type="GO" id="GO:0007264">
    <property type="term" value="P:small GTPase-mediated signal transduction"/>
    <property type="evidence" value="ECO:0007669"/>
    <property type="project" value="InterPro"/>
</dbReference>
<dbReference type="Pfam" id="PF00568">
    <property type="entry name" value="WH1"/>
    <property type="match status" value="1"/>
</dbReference>
<evidence type="ECO:0000259" key="8">
    <source>
        <dbReference type="PROSITE" id="PS50229"/>
    </source>
</evidence>
<dbReference type="PANTHER" id="PTHR46001:SF3">
    <property type="entry name" value="PROTEIN STILL LIFE, ISOFORM SIF TYPE 1"/>
    <property type="match status" value="1"/>
</dbReference>
<accession>A0A9Q1GXR3</accession>
<dbReference type="Gene3D" id="1.20.900.10">
    <property type="entry name" value="Dbl homology (DH) domain"/>
    <property type="match status" value="1"/>
</dbReference>
<dbReference type="PROSITE" id="PS50003">
    <property type="entry name" value="PH_DOMAIN"/>
    <property type="match status" value="1"/>
</dbReference>
<feature type="region of interest" description="Disordered" evidence="4">
    <location>
        <begin position="1634"/>
        <end position="1702"/>
    </location>
</feature>
<evidence type="ECO:0000259" key="7">
    <source>
        <dbReference type="PROSITE" id="PS50106"/>
    </source>
</evidence>
<dbReference type="InterPro" id="IPR043537">
    <property type="entry name" value="Tiam1/Tiam2/Sif"/>
</dbReference>
<dbReference type="SUPFAM" id="SSF50156">
    <property type="entry name" value="PDZ domain-like"/>
    <property type="match status" value="1"/>
</dbReference>
<feature type="compositionally biased region" description="Polar residues" evidence="4">
    <location>
        <begin position="176"/>
        <end position="194"/>
    </location>
</feature>
<proteinExistence type="predicted"/>
<dbReference type="EMBL" id="JAIZAY010000016">
    <property type="protein sequence ID" value="KAJ8027268.1"/>
    <property type="molecule type" value="Genomic_DNA"/>
</dbReference>
<dbReference type="InterPro" id="IPR000697">
    <property type="entry name" value="WH1/EVH1_dom"/>
</dbReference>
<dbReference type="GO" id="GO:0005085">
    <property type="term" value="F:guanyl-nucleotide exchange factor activity"/>
    <property type="evidence" value="ECO:0007669"/>
    <property type="project" value="UniProtKB-KW"/>
</dbReference>
<feature type="region of interest" description="Disordered" evidence="4">
    <location>
        <begin position="436"/>
        <end position="498"/>
    </location>
</feature>
<feature type="compositionally biased region" description="Acidic residues" evidence="4">
    <location>
        <begin position="513"/>
        <end position="527"/>
    </location>
</feature>
<feature type="compositionally biased region" description="Low complexity" evidence="4">
    <location>
        <begin position="448"/>
        <end position="459"/>
    </location>
</feature>
<dbReference type="InterPro" id="IPR001478">
    <property type="entry name" value="PDZ"/>
</dbReference>
<dbReference type="InterPro" id="IPR003116">
    <property type="entry name" value="RBD_dom"/>
</dbReference>
<feature type="compositionally biased region" description="Low complexity" evidence="4">
    <location>
        <begin position="474"/>
        <end position="493"/>
    </location>
</feature>
<feature type="coiled-coil region" evidence="3">
    <location>
        <begin position="665"/>
        <end position="699"/>
    </location>
</feature>
<feature type="compositionally biased region" description="Polar residues" evidence="4">
    <location>
        <begin position="333"/>
        <end position="343"/>
    </location>
</feature>
<organism evidence="10 11">
    <name type="scientific">Holothuria leucospilota</name>
    <name type="common">Black long sea cucumber</name>
    <name type="synonym">Mertensiothuria leucospilota</name>
    <dbReference type="NCBI Taxonomy" id="206669"/>
    <lineage>
        <taxon>Eukaryota</taxon>
        <taxon>Metazoa</taxon>
        <taxon>Echinodermata</taxon>
        <taxon>Eleutherozoa</taxon>
        <taxon>Echinozoa</taxon>
        <taxon>Holothuroidea</taxon>
        <taxon>Aspidochirotacea</taxon>
        <taxon>Aspidochirotida</taxon>
        <taxon>Holothuriidae</taxon>
        <taxon>Holothuria</taxon>
    </lineage>
</organism>
<dbReference type="Pfam" id="PF00169">
    <property type="entry name" value="PH"/>
    <property type="match status" value="1"/>
</dbReference>
<feature type="compositionally biased region" description="Low complexity" evidence="4">
    <location>
        <begin position="1566"/>
        <end position="1581"/>
    </location>
</feature>
<dbReference type="Gene3D" id="6.10.140.680">
    <property type="match status" value="1"/>
</dbReference>
<dbReference type="InterPro" id="IPR000219">
    <property type="entry name" value="DH_dom"/>
</dbReference>
<dbReference type="InterPro" id="IPR035899">
    <property type="entry name" value="DBL_dom_sf"/>
</dbReference>
<feature type="region of interest" description="Disordered" evidence="4">
    <location>
        <begin position="1085"/>
        <end position="1118"/>
    </location>
</feature>
<feature type="region of interest" description="Disordered" evidence="4">
    <location>
        <begin position="1563"/>
        <end position="1617"/>
    </location>
</feature>
<dbReference type="Gene3D" id="2.30.29.30">
    <property type="entry name" value="Pleckstrin-homology domain (PH domain)/Phosphotyrosine-binding domain (PTB)"/>
    <property type="match status" value="3"/>
</dbReference>
<dbReference type="Pfam" id="PF00595">
    <property type="entry name" value="PDZ"/>
    <property type="match status" value="1"/>
</dbReference>
<feature type="compositionally biased region" description="Polar residues" evidence="4">
    <location>
        <begin position="1105"/>
        <end position="1115"/>
    </location>
</feature>
<keyword evidence="2" id="KW-0677">Repeat</keyword>
<feature type="region of interest" description="Disordered" evidence="4">
    <location>
        <begin position="333"/>
        <end position="360"/>
    </location>
</feature>
<dbReference type="Gene3D" id="3.10.20.90">
    <property type="entry name" value="Phosphatidylinositol 3-kinase Catalytic Subunit, Chain A, domain 1"/>
    <property type="match status" value="1"/>
</dbReference>
<comment type="caution">
    <text evidence="10">The sequence shown here is derived from an EMBL/GenBank/DDBJ whole genome shotgun (WGS) entry which is preliminary data.</text>
</comment>
<evidence type="ECO:0000256" key="1">
    <source>
        <dbReference type="ARBA" id="ARBA00022658"/>
    </source>
</evidence>
<feature type="region of interest" description="Disordered" evidence="4">
    <location>
        <begin position="176"/>
        <end position="209"/>
    </location>
</feature>
<dbReference type="CDD" id="cd01230">
    <property type="entry name" value="PH1_Tiam1_2"/>
    <property type="match status" value="1"/>
</dbReference>
<dbReference type="Pfam" id="PF02196">
    <property type="entry name" value="RBD"/>
    <property type="match status" value="1"/>
</dbReference>
<evidence type="ECO:0000259" key="9">
    <source>
        <dbReference type="PROSITE" id="PS50898"/>
    </source>
</evidence>
<dbReference type="InterPro" id="IPR036034">
    <property type="entry name" value="PDZ_sf"/>
</dbReference>
<evidence type="ECO:0000256" key="3">
    <source>
        <dbReference type="SAM" id="Coils"/>
    </source>
</evidence>
<dbReference type="PROSITE" id="PS50229">
    <property type="entry name" value="WH1"/>
    <property type="match status" value="1"/>
</dbReference>
<evidence type="ECO:0000313" key="10">
    <source>
        <dbReference type="EMBL" id="KAJ8027268.1"/>
    </source>
</evidence>
<dbReference type="Pfam" id="PF00621">
    <property type="entry name" value="RhoGEF"/>
    <property type="match status" value="1"/>
</dbReference>
<dbReference type="Proteomes" id="UP001152320">
    <property type="component" value="Chromosome 16"/>
</dbReference>
<feature type="region of interest" description="Disordered" evidence="4">
    <location>
        <begin position="256"/>
        <end position="319"/>
    </location>
</feature>
<dbReference type="SMART" id="SM00228">
    <property type="entry name" value="PDZ"/>
    <property type="match status" value="1"/>
</dbReference>
<feature type="domain" description="WH1" evidence="8">
    <location>
        <begin position="25"/>
        <end position="142"/>
    </location>
</feature>
<dbReference type="Pfam" id="PF18385">
    <property type="entry name" value="Tiam_CC_Ex"/>
    <property type="match status" value="1"/>
</dbReference>
<feature type="compositionally biased region" description="Polar residues" evidence="4">
    <location>
        <begin position="1653"/>
        <end position="1663"/>
    </location>
</feature>
<dbReference type="InterPro" id="IPR055230">
    <property type="entry name" value="PH_Tiam1/2"/>
</dbReference>
<dbReference type="SUPFAM" id="SSF48065">
    <property type="entry name" value="DBL homology domain (DH-domain)"/>
    <property type="match status" value="1"/>
</dbReference>
<dbReference type="PROSITE" id="PS50106">
    <property type="entry name" value="PDZ"/>
    <property type="match status" value="1"/>
</dbReference>
<gene>
    <name evidence="10" type="ORF">HOLleu_32369</name>
</gene>
<dbReference type="PROSITE" id="PS50898">
    <property type="entry name" value="RBD"/>
    <property type="match status" value="1"/>
</dbReference>